<evidence type="ECO:0000256" key="5">
    <source>
        <dbReference type="ARBA" id="ARBA00023136"/>
    </source>
</evidence>
<dbReference type="InterPro" id="IPR036259">
    <property type="entry name" value="MFS_trans_sf"/>
</dbReference>
<gene>
    <name evidence="9" type="ORF">BJY01DRAFT_245238</name>
</gene>
<dbReference type="Proteomes" id="UP001610446">
    <property type="component" value="Unassembled WGS sequence"/>
</dbReference>
<name>A0ABR4KFH8_9EURO</name>
<feature type="transmembrane region" description="Helical" evidence="7">
    <location>
        <begin position="165"/>
        <end position="188"/>
    </location>
</feature>
<dbReference type="InterPro" id="IPR005828">
    <property type="entry name" value="MFS_sugar_transport-like"/>
</dbReference>
<dbReference type="InterPro" id="IPR020846">
    <property type="entry name" value="MFS_dom"/>
</dbReference>
<comment type="subcellular location">
    <subcellularLocation>
        <location evidence="1">Membrane</location>
        <topology evidence="1">Multi-pass membrane protein</topology>
    </subcellularLocation>
</comment>
<feature type="compositionally biased region" description="Basic and acidic residues" evidence="6">
    <location>
        <begin position="9"/>
        <end position="41"/>
    </location>
</feature>
<proteinExistence type="inferred from homology"/>
<evidence type="ECO:0000313" key="9">
    <source>
        <dbReference type="EMBL" id="KAL2851029.1"/>
    </source>
</evidence>
<keyword evidence="10" id="KW-1185">Reference proteome</keyword>
<evidence type="ECO:0000259" key="8">
    <source>
        <dbReference type="PROSITE" id="PS50850"/>
    </source>
</evidence>
<feature type="transmembrane region" description="Helical" evidence="7">
    <location>
        <begin position="141"/>
        <end position="159"/>
    </location>
</feature>
<dbReference type="InterPro" id="IPR005829">
    <property type="entry name" value="Sugar_transporter_CS"/>
</dbReference>
<evidence type="ECO:0000256" key="3">
    <source>
        <dbReference type="ARBA" id="ARBA00022692"/>
    </source>
</evidence>
<evidence type="ECO:0000256" key="4">
    <source>
        <dbReference type="ARBA" id="ARBA00022989"/>
    </source>
</evidence>
<feature type="transmembrane region" description="Helical" evidence="7">
    <location>
        <begin position="385"/>
        <end position="406"/>
    </location>
</feature>
<feature type="transmembrane region" description="Helical" evidence="7">
    <location>
        <begin position="485"/>
        <end position="503"/>
    </location>
</feature>
<dbReference type="EMBL" id="JBFXLU010000033">
    <property type="protein sequence ID" value="KAL2851029.1"/>
    <property type="molecule type" value="Genomic_DNA"/>
</dbReference>
<dbReference type="InterPro" id="IPR050360">
    <property type="entry name" value="MFS_Sugar_Transporters"/>
</dbReference>
<dbReference type="Pfam" id="PF00083">
    <property type="entry name" value="Sugar_tr"/>
    <property type="match status" value="1"/>
</dbReference>
<comment type="caution">
    <text evidence="9">The sequence shown here is derived from an EMBL/GenBank/DDBJ whole genome shotgun (WGS) entry which is preliminary data.</text>
</comment>
<evidence type="ECO:0000256" key="6">
    <source>
        <dbReference type="SAM" id="MobiDB-lite"/>
    </source>
</evidence>
<evidence type="ECO:0000256" key="7">
    <source>
        <dbReference type="SAM" id="Phobius"/>
    </source>
</evidence>
<feature type="transmembrane region" description="Helical" evidence="7">
    <location>
        <begin position="412"/>
        <end position="438"/>
    </location>
</feature>
<evidence type="ECO:0000256" key="1">
    <source>
        <dbReference type="ARBA" id="ARBA00004141"/>
    </source>
</evidence>
<organism evidence="9 10">
    <name type="scientific">Aspergillus pseudoustus</name>
    <dbReference type="NCBI Taxonomy" id="1810923"/>
    <lineage>
        <taxon>Eukaryota</taxon>
        <taxon>Fungi</taxon>
        <taxon>Dikarya</taxon>
        <taxon>Ascomycota</taxon>
        <taxon>Pezizomycotina</taxon>
        <taxon>Eurotiomycetes</taxon>
        <taxon>Eurotiomycetidae</taxon>
        <taxon>Eurotiales</taxon>
        <taxon>Aspergillaceae</taxon>
        <taxon>Aspergillus</taxon>
        <taxon>Aspergillus subgen. Nidulantes</taxon>
    </lineage>
</organism>
<keyword evidence="4 7" id="KW-1133">Transmembrane helix</keyword>
<feature type="domain" description="Major facilitator superfamily (MFS) profile" evidence="8">
    <location>
        <begin position="64"/>
        <end position="507"/>
    </location>
</feature>
<dbReference type="PANTHER" id="PTHR48022:SF41">
    <property type="entry name" value="MAJOR FACILITATOR SUPERFAMILY (MFS) PROFILE DOMAIN-CONTAINING PROTEIN"/>
    <property type="match status" value="1"/>
</dbReference>
<feature type="transmembrane region" description="Helical" evidence="7">
    <location>
        <begin position="112"/>
        <end position="134"/>
    </location>
</feature>
<keyword evidence="3 7" id="KW-0812">Transmembrane</keyword>
<dbReference type="SUPFAM" id="SSF103473">
    <property type="entry name" value="MFS general substrate transporter"/>
    <property type="match status" value="1"/>
</dbReference>
<keyword evidence="5 7" id="KW-0472">Membrane</keyword>
<comment type="similarity">
    <text evidence="2">Belongs to the major facilitator superfamily. Sugar transporter (TC 2.A.1.1) family.</text>
</comment>
<dbReference type="Gene3D" id="1.20.1250.20">
    <property type="entry name" value="MFS general substrate transporter like domains"/>
    <property type="match status" value="1"/>
</dbReference>
<dbReference type="PANTHER" id="PTHR48022">
    <property type="entry name" value="PLASTIDIC GLUCOSE TRANSPORTER 4"/>
    <property type="match status" value="1"/>
</dbReference>
<feature type="region of interest" description="Disordered" evidence="6">
    <location>
        <begin position="1"/>
        <end position="45"/>
    </location>
</feature>
<dbReference type="PROSITE" id="PS50850">
    <property type="entry name" value="MFS"/>
    <property type="match status" value="1"/>
</dbReference>
<reference evidence="9 10" key="1">
    <citation type="submission" date="2024-07" db="EMBL/GenBank/DDBJ databases">
        <title>Section-level genome sequencing and comparative genomics of Aspergillus sections Usti and Cavernicolus.</title>
        <authorList>
            <consortium name="Lawrence Berkeley National Laboratory"/>
            <person name="Nybo J.L."/>
            <person name="Vesth T.C."/>
            <person name="Theobald S."/>
            <person name="Frisvad J.C."/>
            <person name="Larsen T.O."/>
            <person name="Kjaerboelling I."/>
            <person name="Rothschild-Mancinelli K."/>
            <person name="Lyhne E.K."/>
            <person name="Kogle M.E."/>
            <person name="Barry K."/>
            <person name="Clum A."/>
            <person name="Na H."/>
            <person name="Ledsgaard L."/>
            <person name="Lin J."/>
            <person name="Lipzen A."/>
            <person name="Kuo A."/>
            <person name="Riley R."/>
            <person name="Mondo S."/>
            <person name="Labutti K."/>
            <person name="Haridas S."/>
            <person name="Pangalinan J."/>
            <person name="Salamov A.A."/>
            <person name="Simmons B.A."/>
            <person name="Magnuson J.K."/>
            <person name="Chen J."/>
            <person name="Drula E."/>
            <person name="Henrissat B."/>
            <person name="Wiebenga A."/>
            <person name="Lubbers R.J."/>
            <person name="Gomes A.C."/>
            <person name="Makela M.R."/>
            <person name="Stajich J."/>
            <person name="Grigoriev I.V."/>
            <person name="Mortensen U.H."/>
            <person name="De Vries R.P."/>
            <person name="Baker S.E."/>
            <person name="Andersen M.R."/>
        </authorList>
    </citation>
    <scope>NUCLEOTIDE SEQUENCE [LARGE SCALE GENOMIC DNA]</scope>
    <source>
        <strain evidence="9 10">CBS 123904</strain>
    </source>
</reference>
<evidence type="ECO:0000313" key="10">
    <source>
        <dbReference type="Proteomes" id="UP001610446"/>
    </source>
</evidence>
<feature type="transmembrane region" description="Helical" evidence="7">
    <location>
        <begin position="230"/>
        <end position="251"/>
    </location>
</feature>
<sequence length="546" mass="60342">MAAQADNKSTTEKPVSHHVDDDVEESLKHGETAREAMERGQGKSGLEHLSPIETIKTFKFATAVGVLASFCAATEGYQAVMNGSILANAGFVDQFATKTNAEGEDYLESPIITGWSMIMTIGQMIGLAGTPFISGNYGRKAAMYATMAFLLASILAESLARTWQIWLVGKMLAGFGVGGIQAIFQAYLSEIAPVRIRGAMTMLYQFWWALGSFCGQVALREINARTPDKYLTAIYSQWGHVGVMFIIFIILPESPSWYASKGREADSKKTLKWLYGRAEIYDVDHQYNLLTMLLEHERALAIEQNREHWYAIFQGTNGRRTFIAGWCPLAMQLIGMKVFLTFGTYFFQQAGISQPFTVKCITSSIQTAGVIFNVLTVERLGRRPLACISCTVCWVCCIVVGILGVAPETKATIYVFVLFACIWNFCLITLGAAAAGTVGEISNERLRPYTAGFAQLMSCLCGIIMDVLVPYMTNDNKWGWGYKTGWFYAGTGVIATAGAWYLIPETKGRTTAELDELFERKIQAWNFGKTETATQQLLRSEGIEAK</sequence>
<accession>A0ABR4KFH8</accession>
<feature type="transmembrane region" description="Helical" evidence="7">
    <location>
        <begin position="450"/>
        <end position="473"/>
    </location>
</feature>
<dbReference type="PROSITE" id="PS00217">
    <property type="entry name" value="SUGAR_TRANSPORT_2"/>
    <property type="match status" value="1"/>
</dbReference>
<protein>
    <submittedName>
        <fullName evidence="9">General substrate transporter</fullName>
    </submittedName>
</protein>
<evidence type="ECO:0000256" key="2">
    <source>
        <dbReference type="ARBA" id="ARBA00010992"/>
    </source>
</evidence>